<proteinExistence type="predicted"/>
<keyword evidence="1" id="KW-0175">Coiled coil</keyword>
<evidence type="ECO:0000313" key="3">
    <source>
        <dbReference type="EMBL" id="CAB4170706.1"/>
    </source>
</evidence>
<dbReference type="EMBL" id="LR797369">
    <property type="protein sequence ID" value="CAB4210343.1"/>
    <property type="molecule type" value="Genomic_DNA"/>
</dbReference>
<feature type="compositionally biased region" description="Acidic residues" evidence="2">
    <location>
        <begin position="113"/>
        <end position="122"/>
    </location>
</feature>
<dbReference type="EMBL" id="LR796860">
    <property type="protein sequence ID" value="CAB4170706.1"/>
    <property type="molecule type" value="Genomic_DNA"/>
</dbReference>
<feature type="coiled-coil region" evidence="1">
    <location>
        <begin position="215"/>
        <end position="250"/>
    </location>
</feature>
<evidence type="ECO:0000313" key="7">
    <source>
        <dbReference type="EMBL" id="CAB4210343.1"/>
    </source>
</evidence>
<accession>A0A6J5S9P8</accession>
<sequence length="426" mass="46386">MGKSLTETAKAILMKEGVVPSVSSSDSNPDRDVALSTPNKATLRPGSQGPEGRFSTPGSTPPAGGASVTVEQPKAPGAGENVGAKVSAGQKKDTTIKGAGNSGEKSKKKAEVMEEDAETEGEVVAEGTLDEQIEAYIEQLVAEGHDEDTIMEAIEHYFGEQLSEETEETDPGFVAEEEESYQVDMSEHIEALFAGEELSEEFKEKATAIFEAAVSQKIEEEIAALEEAYAETLEEHIEQIQEELSSNVDDYLNYVVEQWVSENEVAIEAGLRSELTEDFISGLRNLFAEHYIDIPEDKVSVVEEMGSKVSELEEKLNEEIERNVQLTKYLNESKHNEIVAELCEGLTSTQAAKLRSLSEGLEFTSVNEFAQKVNILRENYFADGVNSTNSPLDKAEVVTDGSGMIAEELQGPMAAYVRTLGKKLPN</sequence>
<evidence type="ECO:0000313" key="4">
    <source>
        <dbReference type="EMBL" id="CAB4176206.1"/>
    </source>
</evidence>
<feature type="compositionally biased region" description="Low complexity" evidence="2">
    <location>
        <begin position="18"/>
        <end position="27"/>
    </location>
</feature>
<dbReference type="Pfam" id="PF25623">
    <property type="entry name" value="T4_CASP"/>
    <property type="match status" value="1"/>
</dbReference>
<dbReference type="EMBL" id="LR797021">
    <property type="protein sequence ID" value="CAB4181608.1"/>
    <property type="molecule type" value="Genomic_DNA"/>
</dbReference>
<evidence type="ECO:0000313" key="9">
    <source>
        <dbReference type="EMBL" id="CAB5227767.1"/>
    </source>
</evidence>
<dbReference type="EMBL" id="LR798378">
    <property type="protein sequence ID" value="CAB5227767.1"/>
    <property type="molecule type" value="Genomic_DNA"/>
</dbReference>
<name>A0A6J5S9P8_9CAUD</name>
<evidence type="ECO:0000256" key="1">
    <source>
        <dbReference type="SAM" id="Coils"/>
    </source>
</evidence>
<dbReference type="EMBL" id="LR796945">
    <property type="protein sequence ID" value="CAB4176206.1"/>
    <property type="molecule type" value="Genomic_DNA"/>
</dbReference>
<protein>
    <submittedName>
        <fullName evidence="7">Prohead core protein</fullName>
    </submittedName>
</protein>
<organism evidence="7">
    <name type="scientific">uncultured Caudovirales phage</name>
    <dbReference type="NCBI Taxonomy" id="2100421"/>
    <lineage>
        <taxon>Viruses</taxon>
        <taxon>Duplodnaviria</taxon>
        <taxon>Heunggongvirae</taxon>
        <taxon>Uroviricota</taxon>
        <taxon>Caudoviricetes</taxon>
        <taxon>Peduoviridae</taxon>
        <taxon>Maltschvirus</taxon>
        <taxon>Maltschvirus maltsch</taxon>
    </lineage>
</organism>
<reference evidence="7" key="1">
    <citation type="submission" date="2020-05" db="EMBL/GenBank/DDBJ databases">
        <authorList>
            <person name="Chiriac C."/>
            <person name="Salcher M."/>
            <person name="Ghai R."/>
            <person name="Kavagutti S V."/>
        </authorList>
    </citation>
    <scope>NUCLEOTIDE SEQUENCE</scope>
</reference>
<evidence type="ECO:0000256" key="2">
    <source>
        <dbReference type="SAM" id="MobiDB-lite"/>
    </source>
</evidence>
<evidence type="ECO:0000313" key="6">
    <source>
        <dbReference type="EMBL" id="CAB4189759.1"/>
    </source>
</evidence>
<dbReference type="EMBL" id="LR797157">
    <property type="protein sequence ID" value="CAB4189759.1"/>
    <property type="molecule type" value="Genomic_DNA"/>
</dbReference>
<evidence type="ECO:0000313" key="8">
    <source>
        <dbReference type="EMBL" id="CAB4222760.1"/>
    </source>
</evidence>
<evidence type="ECO:0000313" key="5">
    <source>
        <dbReference type="EMBL" id="CAB4181608.1"/>
    </source>
</evidence>
<feature type="coiled-coil region" evidence="1">
    <location>
        <begin position="302"/>
        <end position="329"/>
    </location>
</feature>
<gene>
    <name evidence="5" type="ORF">UFOVP1065_44</name>
    <name evidence="6" type="ORF">UFOVP1198_13</name>
    <name evidence="7" type="ORF">UFOVP1418_5</name>
    <name evidence="9" type="ORF">UFOVP1524_145</name>
    <name evidence="8" type="ORF">UFOVP1651_145</name>
    <name evidence="3" type="ORF">UFOVP908_123</name>
    <name evidence="4" type="ORF">UFOVP990_13</name>
</gene>
<feature type="region of interest" description="Disordered" evidence="2">
    <location>
        <begin position="17"/>
        <end position="122"/>
    </location>
</feature>
<dbReference type="InterPro" id="IPR057966">
    <property type="entry name" value="T4_SCAF"/>
</dbReference>
<dbReference type="EMBL" id="LR797518">
    <property type="protein sequence ID" value="CAB4222760.1"/>
    <property type="molecule type" value="Genomic_DNA"/>
</dbReference>